<dbReference type="SUPFAM" id="SSF52540">
    <property type="entry name" value="P-loop containing nucleoside triphosphate hydrolases"/>
    <property type="match status" value="1"/>
</dbReference>
<name>A0ABX0V2R0_9HYPH</name>
<keyword evidence="3" id="KW-0547">Nucleotide-binding</keyword>
<keyword evidence="6" id="KW-0762">Sugar transport</keyword>
<dbReference type="PROSITE" id="PS50893">
    <property type="entry name" value="ABC_TRANSPORTER_2"/>
    <property type="match status" value="1"/>
</dbReference>
<evidence type="ECO:0000313" key="7">
    <source>
        <dbReference type="Proteomes" id="UP001429580"/>
    </source>
</evidence>
<evidence type="ECO:0000259" key="5">
    <source>
        <dbReference type="PROSITE" id="PS50893"/>
    </source>
</evidence>
<dbReference type="Pfam" id="PF08402">
    <property type="entry name" value="TOBE_2"/>
    <property type="match status" value="1"/>
</dbReference>
<proteinExistence type="inferred from homology"/>
<keyword evidence="4 6" id="KW-0067">ATP-binding</keyword>
<dbReference type="RefSeq" id="WP_166953627.1">
    <property type="nucleotide sequence ID" value="NZ_JAASQI010000006.1"/>
</dbReference>
<dbReference type="EMBL" id="JAASQI010000006">
    <property type="protein sequence ID" value="NIJ58829.1"/>
    <property type="molecule type" value="Genomic_DNA"/>
</dbReference>
<dbReference type="InterPro" id="IPR013611">
    <property type="entry name" value="Transp-assoc_OB_typ2"/>
</dbReference>
<gene>
    <name evidence="6" type="ORF">FHS82_002684</name>
</gene>
<dbReference type="NCBIfam" id="NF008653">
    <property type="entry name" value="PRK11650.1"/>
    <property type="match status" value="1"/>
</dbReference>
<dbReference type="InterPro" id="IPR003439">
    <property type="entry name" value="ABC_transporter-like_ATP-bd"/>
</dbReference>
<accession>A0ABX0V2R0</accession>
<dbReference type="InterPro" id="IPR015855">
    <property type="entry name" value="ABC_transpr_MalK-like"/>
</dbReference>
<dbReference type="PANTHER" id="PTHR43875">
    <property type="entry name" value="MALTODEXTRIN IMPORT ATP-BINDING PROTEIN MSMX"/>
    <property type="match status" value="1"/>
</dbReference>
<organism evidence="6 7">
    <name type="scientific">Pseudochelatococcus lubricantis</name>
    <dbReference type="NCBI Taxonomy" id="1538102"/>
    <lineage>
        <taxon>Bacteria</taxon>
        <taxon>Pseudomonadati</taxon>
        <taxon>Pseudomonadota</taxon>
        <taxon>Alphaproteobacteria</taxon>
        <taxon>Hyphomicrobiales</taxon>
        <taxon>Chelatococcaceae</taxon>
        <taxon>Pseudochelatococcus</taxon>
    </lineage>
</organism>
<evidence type="ECO:0000256" key="3">
    <source>
        <dbReference type="ARBA" id="ARBA00022741"/>
    </source>
</evidence>
<dbReference type="SUPFAM" id="SSF50331">
    <property type="entry name" value="MOP-like"/>
    <property type="match status" value="1"/>
</dbReference>
<keyword evidence="7" id="KW-1185">Reference proteome</keyword>
<dbReference type="InterPro" id="IPR047641">
    <property type="entry name" value="ABC_transpr_MalK/UgpC-like"/>
</dbReference>
<dbReference type="InterPro" id="IPR012340">
    <property type="entry name" value="NA-bd_OB-fold"/>
</dbReference>
<dbReference type="Gene3D" id="2.40.50.140">
    <property type="entry name" value="Nucleic acid-binding proteins"/>
    <property type="match status" value="1"/>
</dbReference>
<dbReference type="InterPro" id="IPR017871">
    <property type="entry name" value="ABC_transporter-like_CS"/>
</dbReference>
<evidence type="ECO:0000256" key="2">
    <source>
        <dbReference type="ARBA" id="ARBA00022448"/>
    </source>
</evidence>
<keyword evidence="2" id="KW-0813">Transport</keyword>
<sequence>MAHISFENVSKSYSTLNVIRDINLDIHDGEMLILVGPSGCGKSTLLRMIAGLESVSSGAIRIDDRVVNDLDPRDRDIAMVFQSYALYPHKTVLENITFGLRMRRMAGDEILRRAKQASMALGLDAYLDRYPRQLSGGQRQRVAMGRALVREPKAFLFDEPLSNLDAQLRVQMRMEIRALQQKLGVTSVYVTHDQIEAMTMGDKIAVMNRGGIEQIGTPLDIYDRPANEFVATFIGSPMINLLDAEVRGDGRSAVTPGGLVLPTGTAALSPGEKVRIGIRPEHVRLGDDGAPGIVEAVEQTGLDTLVLVRTSGTAMRVLIRERRYMERGQKVLLSLPPADMHVFSSDTGARR</sequence>
<comment type="caution">
    <text evidence="6">The sequence shown here is derived from an EMBL/GenBank/DDBJ whole genome shotgun (WGS) entry which is preliminary data.</text>
</comment>
<dbReference type="InterPro" id="IPR008995">
    <property type="entry name" value="Mo/tungstate-bd_C_term_dom"/>
</dbReference>
<dbReference type="Pfam" id="PF00005">
    <property type="entry name" value="ABC_tran"/>
    <property type="match status" value="1"/>
</dbReference>
<evidence type="ECO:0000256" key="1">
    <source>
        <dbReference type="ARBA" id="ARBA00005417"/>
    </source>
</evidence>
<dbReference type="Gene3D" id="3.40.50.300">
    <property type="entry name" value="P-loop containing nucleotide triphosphate hydrolases"/>
    <property type="match status" value="1"/>
</dbReference>
<comment type="similarity">
    <text evidence="1">Belongs to the ABC transporter superfamily.</text>
</comment>
<feature type="domain" description="ABC transporter" evidence="5">
    <location>
        <begin position="4"/>
        <end position="234"/>
    </location>
</feature>
<dbReference type="PROSITE" id="PS00211">
    <property type="entry name" value="ABC_TRANSPORTER_1"/>
    <property type="match status" value="1"/>
</dbReference>
<dbReference type="InterPro" id="IPR003593">
    <property type="entry name" value="AAA+_ATPase"/>
</dbReference>
<reference evidence="6 7" key="1">
    <citation type="submission" date="2020-03" db="EMBL/GenBank/DDBJ databases">
        <title>Genomic Encyclopedia of Type Strains, Phase IV (KMG-IV): sequencing the most valuable type-strain genomes for metagenomic binning, comparative biology and taxonomic classification.</title>
        <authorList>
            <person name="Goeker M."/>
        </authorList>
    </citation>
    <scope>NUCLEOTIDE SEQUENCE [LARGE SCALE GENOMIC DNA]</scope>
    <source>
        <strain evidence="6 7">DSM 103870</strain>
    </source>
</reference>
<dbReference type="Gene3D" id="2.40.50.100">
    <property type="match status" value="1"/>
</dbReference>
<dbReference type="PANTHER" id="PTHR43875:SF10">
    <property type="entry name" value="BLL2173 PROTEIN"/>
    <property type="match status" value="1"/>
</dbReference>
<evidence type="ECO:0000313" key="6">
    <source>
        <dbReference type="EMBL" id="NIJ58829.1"/>
    </source>
</evidence>
<dbReference type="SMART" id="SM00382">
    <property type="entry name" value="AAA"/>
    <property type="match status" value="1"/>
</dbReference>
<protein>
    <submittedName>
        <fullName evidence="6">Multiple sugar transport system ATP-binding protein</fullName>
    </submittedName>
</protein>
<dbReference type="InterPro" id="IPR027417">
    <property type="entry name" value="P-loop_NTPase"/>
</dbReference>
<dbReference type="Proteomes" id="UP001429580">
    <property type="component" value="Unassembled WGS sequence"/>
</dbReference>
<dbReference type="GO" id="GO:0005524">
    <property type="term" value="F:ATP binding"/>
    <property type="evidence" value="ECO:0007669"/>
    <property type="project" value="UniProtKB-KW"/>
</dbReference>
<evidence type="ECO:0000256" key="4">
    <source>
        <dbReference type="ARBA" id="ARBA00022840"/>
    </source>
</evidence>
<dbReference type="CDD" id="cd03301">
    <property type="entry name" value="ABC_MalK_N"/>
    <property type="match status" value="1"/>
</dbReference>